<proteinExistence type="predicted"/>
<evidence type="ECO:0000259" key="1">
    <source>
        <dbReference type="Pfam" id="PF00149"/>
    </source>
</evidence>
<sequence length="400" mass="43788">MVDAALEAEVDVVVLAGDVVEHENDFYEAYRELYQGVQRLSAGGIKVYAVVGNHDVHVLPRLAGQIENIELLGRAGEWESVTLQVKSERVTFWGWSFPRPQVTYSPLAGQRLERGAGPNIGVLHCDRGQSSSPYAPVAEGELVAAGVDCWLLGHTHAADDCSYDYKSAYSGDGLGGYLGGYLGSPVGTDPGEPGAHGPWLITIEGGQIGRIEQWPLAALRWEELRVDLSAITAAEQARERVLEVARDLDQQLQDAPPQAVGLRVVLGGQSDLGSEAVALFGDEARDHLLNGAAGTHYFIERVQLATRPSIDLAELAADSDPPGLLARQLLLLERPLDDPQRQQLIAEARRRLQERAREARWQEISPATIDDEQAAEWLRQAGLRILERLRAQQPQEEAEQ</sequence>
<evidence type="ECO:0000313" key="3">
    <source>
        <dbReference type="Proteomes" id="UP000218890"/>
    </source>
</evidence>
<dbReference type="EMBL" id="AP017372">
    <property type="protein sequence ID" value="BAU56948.1"/>
    <property type="molecule type" value="Genomic_DNA"/>
</dbReference>
<evidence type="ECO:0000313" key="2">
    <source>
        <dbReference type="EMBL" id="BAU56948.1"/>
    </source>
</evidence>
<feature type="domain" description="Calcineurin-like phosphoesterase" evidence="1">
    <location>
        <begin position="6"/>
        <end position="157"/>
    </location>
</feature>
<dbReference type="AlphaFoldDB" id="A0A110B4J6"/>
<dbReference type="GO" id="GO:0016787">
    <property type="term" value="F:hydrolase activity"/>
    <property type="evidence" value="ECO:0007669"/>
    <property type="project" value="InterPro"/>
</dbReference>
<dbReference type="Gene3D" id="3.60.21.10">
    <property type="match status" value="1"/>
</dbReference>
<accession>A0A110B4J6</accession>
<dbReference type="Pfam" id="PF00149">
    <property type="entry name" value="Metallophos"/>
    <property type="match status" value="1"/>
</dbReference>
<dbReference type="InterPro" id="IPR050535">
    <property type="entry name" value="DNA_Repair-Maintenance_Comp"/>
</dbReference>
<gene>
    <name evidence="2" type="ORF">HH1059_02710</name>
</gene>
<keyword evidence="3" id="KW-1185">Reference proteome</keyword>
<dbReference type="InterPro" id="IPR029052">
    <property type="entry name" value="Metallo-depent_PP-like"/>
</dbReference>
<dbReference type="InterPro" id="IPR004843">
    <property type="entry name" value="Calcineurin-like_PHP"/>
</dbReference>
<dbReference type="KEGG" id="hhk:HH1059_02710"/>
<organism evidence="2 3">
    <name type="scientific">Halorhodospira halochloris</name>
    <name type="common">Ectothiorhodospira halochloris</name>
    <dbReference type="NCBI Taxonomy" id="1052"/>
    <lineage>
        <taxon>Bacteria</taxon>
        <taxon>Pseudomonadati</taxon>
        <taxon>Pseudomonadota</taxon>
        <taxon>Gammaproteobacteria</taxon>
        <taxon>Chromatiales</taxon>
        <taxon>Ectothiorhodospiraceae</taxon>
        <taxon>Halorhodospira</taxon>
    </lineage>
</organism>
<dbReference type="SUPFAM" id="SSF56300">
    <property type="entry name" value="Metallo-dependent phosphatases"/>
    <property type="match status" value="1"/>
</dbReference>
<protein>
    <submittedName>
        <fullName evidence="2">DNA double-strand break repair protein Mre11</fullName>
    </submittedName>
</protein>
<dbReference type="Proteomes" id="UP000218890">
    <property type="component" value="Chromosome"/>
</dbReference>
<reference evidence="2" key="1">
    <citation type="submission" date="2016-02" db="EMBL/GenBank/DDBJ databases">
        <title>Halorhodospira halochloris DSM-1059 complete genome, version 2.</title>
        <authorList>
            <person name="Tsukatani Y."/>
        </authorList>
    </citation>
    <scope>NUCLEOTIDE SEQUENCE</scope>
    <source>
        <strain evidence="2">DSM 1059</strain>
    </source>
</reference>
<name>A0A110B4J6_HALHR</name>
<dbReference type="PANTHER" id="PTHR30337">
    <property type="entry name" value="COMPONENT OF ATP-DEPENDENT DSDNA EXONUCLEASE"/>
    <property type="match status" value="1"/>
</dbReference>